<sequence length="188" mass="21305">MIRTMTAEQFIEQRFDMPESGQWAELVEGVPVFFEPPDLDHGNAILNLSKAVAAYVQPSVPGYACFDLGLLMERAPDTIRFPAMCWFTTGQRFEESDKDLTETVPTLVVDMASTPDRRRHTSQRTRHFLQWGVETVWVIDSAEETVTVFESDDAPREYGSEDRLPGGPVLQGFDLTVSDLFVQPAWWA</sequence>
<dbReference type="CDD" id="cd06260">
    <property type="entry name" value="DUF820-like"/>
    <property type="match status" value="1"/>
</dbReference>
<organism evidence="2 3">
    <name type="scientific">Maioricimonas rarisocia</name>
    <dbReference type="NCBI Taxonomy" id="2528026"/>
    <lineage>
        <taxon>Bacteria</taxon>
        <taxon>Pseudomonadati</taxon>
        <taxon>Planctomycetota</taxon>
        <taxon>Planctomycetia</taxon>
        <taxon>Planctomycetales</taxon>
        <taxon>Planctomycetaceae</taxon>
        <taxon>Maioricimonas</taxon>
    </lineage>
</organism>
<name>A0A517Z0E4_9PLAN</name>
<dbReference type="OrthoDB" id="273336at2"/>
<dbReference type="AlphaFoldDB" id="A0A517Z0E4"/>
<keyword evidence="3" id="KW-1185">Reference proteome</keyword>
<dbReference type="PANTHER" id="PTHR34107">
    <property type="entry name" value="SLL0198 PROTEIN-RELATED"/>
    <property type="match status" value="1"/>
</dbReference>
<reference evidence="2 3" key="1">
    <citation type="submission" date="2019-02" db="EMBL/GenBank/DDBJ databases">
        <title>Deep-cultivation of Planctomycetes and their phenomic and genomic characterization uncovers novel biology.</title>
        <authorList>
            <person name="Wiegand S."/>
            <person name="Jogler M."/>
            <person name="Boedeker C."/>
            <person name="Pinto D."/>
            <person name="Vollmers J."/>
            <person name="Rivas-Marin E."/>
            <person name="Kohn T."/>
            <person name="Peeters S.H."/>
            <person name="Heuer A."/>
            <person name="Rast P."/>
            <person name="Oberbeckmann S."/>
            <person name="Bunk B."/>
            <person name="Jeske O."/>
            <person name="Meyerdierks A."/>
            <person name="Storesund J.E."/>
            <person name="Kallscheuer N."/>
            <person name="Luecker S."/>
            <person name="Lage O.M."/>
            <person name="Pohl T."/>
            <person name="Merkel B.J."/>
            <person name="Hornburger P."/>
            <person name="Mueller R.-W."/>
            <person name="Bruemmer F."/>
            <person name="Labrenz M."/>
            <person name="Spormann A.M."/>
            <person name="Op den Camp H."/>
            <person name="Overmann J."/>
            <person name="Amann R."/>
            <person name="Jetten M.S.M."/>
            <person name="Mascher T."/>
            <person name="Medema M.H."/>
            <person name="Devos D.P."/>
            <person name="Kaster A.-K."/>
            <person name="Ovreas L."/>
            <person name="Rohde M."/>
            <person name="Galperin M.Y."/>
            <person name="Jogler C."/>
        </authorList>
    </citation>
    <scope>NUCLEOTIDE SEQUENCE [LARGE SCALE GENOMIC DNA]</scope>
    <source>
        <strain evidence="2 3">Mal4</strain>
    </source>
</reference>
<evidence type="ECO:0000259" key="1">
    <source>
        <dbReference type="Pfam" id="PF05685"/>
    </source>
</evidence>
<dbReference type="InterPro" id="IPR011335">
    <property type="entry name" value="Restrct_endonuc-II-like"/>
</dbReference>
<dbReference type="InterPro" id="IPR008538">
    <property type="entry name" value="Uma2"/>
</dbReference>
<dbReference type="EMBL" id="CP036275">
    <property type="protein sequence ID" value="QDU35923.1"/>
    <property type="molecule type" value="Genomic_DNA"/>
</dbReference>
<dbReference type="Gene3D" id="3.90.1570.10">
    <property type="entry name" value="tt1808, chain A"/>
    <property type="match status" value="1"/>
</dbReference>
<dbReference type="InterPro" id="IPR012296">
    <property type="entry name" value="Nuclease_put_TT1808"/>
</dbReference>
<protein>
    <recommendedName>
        <fullName evidence="1">Putative restriction endonuclease domain-containing protein</fullName>
    </recommendedName>
</protein>
<dbReference type="PANTHER" id="PTHR34107:SF4">
    <property type="entry name" value="SLL1222 PROTEIN"/>
    <property type="match status" value="1"/>
</dbReference>
<gene>
    <name evidence="2" type="ORF">Mal4_02050</name>
</gene>
<feature type="domain" description="Putative restriction endonuclease" evidence="1">
    <location>
        <begin position="13"/>
        <end position="177"/>
    </location>
</feature>
<dbReference type="KEGG" id="mri:Mal4_02050"/>
<evidence type="ECO:0000313" key="2">
    <source>
        <dbReference type="EMBL" id="QDU35923.1"/>
    </source>
</evidence>
<accession>A0A517Z0E4</accession>
<dbReference type="RefSeq" id="WP_145366639.1">
    <property type="nucleotide sequence ID" value="NZ_CP036275.1"/>
</dbReference>
<proteinExistence type="predicted"/>
<dbReference type="Pfam" id="PF05685">
    <property type="entry name" value="Uma2"/>
    <property type="match status" value="1"/>
</dbReference>
<evidence type="ECO:0000313" key="3">
    <source>
        <dbReference type="Proteomes" id="UP000320496"/>
    </source>
</evidence>
<dbReference type="Proteomes" id="UP000320496">
    <property type="component" value="Chromosome"/>
</dbReference>
<dbReference type="SUPFAM" id="SSF52980">
    <property type="entry name" value="Restriction endonuclease-like"/>
    <property type="match status" value="1"/>
</dbReference>